<dbReference type="EMBL" id="PUHP01001473">
    <property type="protein sequence ID" value="TQN65746.1"/>
    <property type="molecule type" value="Genomic_DNA"/>
</dbReference>
<reference evidence="3 4" key="1">
    <citation type="journal article" date="2019" name="Sci. Rep.">
        <title>Colletotrichum shisoi sp. nov., an anthracnose pathogen of Perilla frutescens in Japan: molecular phylogenetic, morphological and genomic evidence.</title>
        <authorList>
            <person name="Gan P."/>
            <person name="Tsushima A."/>
            <person name="Hiroyama R."/>
            <person name="Narusaka M."/>
            <person name="Takano Y."/>
            <person name="Narusaka Y."/>
            <person name="Kawaradani M."/>
            <person name="Damm U."/>
            <person name="Shirasu K."/>
        </authorList>
    </citation>
    <scope>NUCLEOTIDE SEQUENCE [LARGE SCALE GENOMIC DNA]</scope>
    <source>
        <strain evidence="3 4">PG-2018a</strain>
    </source>
</reference>
<gene>
    <name evidence="3" type="ORF">CSHISOI_09737</name>
</gene>
<name>A0A5Q4BG55_9PEZI</name>
<proteinExistence type="predicted"/>
<organism evidence="3 4">
    <name type="scientific">Colletotrichum shisoi</name>
    <dbReference type="NCBI Taxonomy" id="2078593"/>
    <lineage>
        <taxon>Eukaryota</taxon>
        <taxon>Fungi</taxon>
        <taxon>Dikarya</taxon>
        <taxon>Ascomycota</taxon>
        <taxon>Pezizomycotina</taxon>
        <taxon>Sordariomycetes</taxon>
        <taxon>Hypocreomycetidae</taxon>
        <taxon>Glomerellales</taxon>
        <taxon>Glomerellaceae</taxon>
        <taxon>Colletotrichum</taxon>
        <taxon>Colletotrichum destructivum species complex</taxon>
    </lineage>
</organism>
<protein>
    <recommendedName>
        <fullName evidence="5">Secreted protein</fullName>
    </recommendedName>
</protein>
<comment type="caution">
    <text evidence="3">The sequence shown here is derived from an EMBL/GenBank/DDBJ whole genome shotgun (WGS) entry which is preliminary data.</text>
</comment>
<evidence type="ECO:0000313" key="4">
    <source>
        <dbReference type="Proteomes" id="UP000326340"/>
    </source>
</evidence>
<accession>A0A5Q4BG55</accession>
<evidence type="ECO:0008006" key="5">
    <source>
        <dbReference type="Google" id="ProtNLM"/>
    </source>
</evidence>
<dbReference type="OrthoDB" id="4789651at2759"/>
<sequence>MHLLATTLLLGAAVVFQGLSARLCTGPPPPDCNFEDEEMLPSQCCSGALYCPAQSDRREGHPCGRQTAQTSTLMGA</sequence>
<feature type="region of interest" description="Disordered" evidence="1">
    <location>
        <begin position="56"/>
        <end position="76"/>
    </location>
</feature>
<feature type="compositionally biased region" description="Polar residues" evidence="1">
    <location>
        <begin position="66"/>
        <end position="76"/>
    </location>
</feature>
<evidence type="ECO:0000256" key="1">
    <source>
        <dbReference type="SAM" id="MobiDB-lite"/>
    </source>
</evidence>
<dbReference type="AlphaFoldDB" id="A0A5Q4BG55"/>
<evidence type="ECO:0000313" key="3">
    <source>
        <dbReference type="EMBL" id="TQN65746.1"/>
    </source>
</evidence>
<dbReference type="Proteomes" id="UP000326340">
    <property type="component" value="Unassembled WGS sequence"/>
</dbReference>
<evidence type="ECO:0000256" key="2">
    <source>
        <dbReference type="SAM" id="SignalP"/>
    </source>
</evidence>
<keyword evidence="2" id="KW-0732">Signal</keyword>
<feature type="chain" id="PRO_5025012381" description="Secreted protein" evidence="2">
    <location>
        <begin position="22"/>
        <end position="76"/>
    </location>
</feature>
<feature type="signal peptide" evidence="2">
    <location>
        <begin position="1"/>
        <end position="21"/>
    </location>
</feature>
<keyword evidence="4" id="KW-1185">Reference proteome</keyword>